<keyword evidence="7" id="KW-0520">NAD</keyword>
<evidence type="ECO:0000256" key="4">
    <source>
        <dbReference type="ARBA" id="ARBA00022630"/>
    </source>
</evidence>
<evidence type="ECO:0000313" key="9">
    <source>
        <dbReference type="EMBL" id="MEM5345972.1"/>
    </source>
</evidence>
<dbReference type="InterPro" id="IPR050268">
    <property type="entry name" value="NADH-dep_flavin_reductase"/>
</dbReference>
<evidence type="ECO:0000256" key="7">
    <source>
        <dbReference type="ARBA" id="ARBA00023027"/>
    </source>
</evidence>
<dbReference type="GO" id="GO:0010181">
    <property type="term" value="F:FMN binding"/>
    <property type="evidence" value="ECO:0007669"/>
    <property type="project" value="InterPro"/>
</dbReference>
<feature type="domain" description="Flavin reductase like" evidence="8">
    <location>
        <begin position="14"/>
        <end position="161"/>
    </location>
</feature>
<dbReference type="InterPro" id="IPR012349">
    <property type="entry name" value="Split_barrel_FMN-bd"/>
</dbReference>
<dbReference type="EMBL" id="VOQS01000005">
    <property type="protein sequence ID" value="TXC80945.1"/>
    <property type="molecule type" value="Genomic_DNA"/>
</dbReference>
<evidence type="ECO:0000259" key="8">
    <source>
        <dbReference type="SMART" id="SM00903"/>
    </source>
</evidence>
<dbReference type="SMART" id="SM00903">
    <property type="entry name" value="Flavin_Reduct"/>
    <property type="match status" value="1"/>
</dbReference>
<dbReference type="GO" id="GO:0016651">
    <property type="term" value="F:oxidoreductase activity, acting on NAD(P)H"/>
    <property type="evidence" value="ECO:0007669"/>
    <property type="project" value="InterPro"/>
</dbReference>
<reference evidence="9 12" key="3">
    <citation type="submission" date="2024-01" db="EMBL/GenBank/DDBJ databases">
        <title>The diversity of rhizobia nodulating Mimosa spp. in eleven states of Brazil covering several biomes is determined by host plant, location, and edaphic factors.</title>
        <authorList>
            <person name="Rouws L."/>
            <person name="Barauna A."/>
            <person name="Beukes C."/>
            <person name="De Faria S.M."/>
            <person name="Gross E."/>
            <person name="Dos Reis Junior F.B."/>
            <person name="Simon M."/>
            <person name="Maluk M."/>
            <person name="Odee D.W."/>
            <person name="Kenicer G."/>
            <person name="Young J.P.W."/>
            <person name="Reis V.M."/>
            <person name="Zilli J."/>
            <person name="James E.K."/>
        </authorList>
    </citation>
    <scope>NUCLEOTIDE SEQUENCE [LARGE SCALE GENOMIC DNA]</scope>
    <source>
        <strain evidence="9 12">JPY530</strain>
    </source>
</reference>
<reference evidence="10 11" key="1">
    <citation type="journal article" date="2018" name="Int. J. Syst. Evol. Microbiol.">
        <title>Paraburkholderia azotifigens sp. nov., a nitrogen-fixing bacterium isolated from paddy soil.</title>
        <authorList>
            <person name="Choi G.M."/>
            <person name="Im W.T."/>
        </authorList>
    </citation>
    <scope>NUCLEOTIDE SEQUENCE [LARGE SCALE GENOMIC DNA]</scope>
    <source>
        <strain evidence="10 11">NF 2-5-3</strain>
    </source>
</reference>
<proteinExistence type="inferred from homology"/>
<evidence type="ECO:0000313" key="10">
    <source>
        <dbReference type="EMBL" id="TXC80945.1"/>
    </source>
</evidence>
<name>A0A5C6VBJ1_9BURK</name>
<evidence type="ECO:0000256" key="5">
    <source>
        <dbReference type="ARBA" id="ARBA00022797"/>
    </source>
</evidence>
<dbReference type="Proteomes" id="UP000321776">
    <property type="component" value="Unassembled WGS sequence"/>
</dbReference>
<evidence type="ECO:0000256" key="3">
    <source>
        <dbReference type="ARBA" id="ARBA00015398"/>
    </source>
</evidence>
<keyword evidence="6 10" id="KW-0560">Oxidoreductase</keyword>
<dbReference type="GO" id="GO:0042602">
    <property type="term" value="F:riboflavin reductase (NADPH) activity"/>
    <property type="evidence" value="ECO:0007669"/>
    <property type="project" value="TreeGrafter"/>
</dbReference>
<dbReference type="Gene3D" id="2.30.110.10">
    <property type="entry name" value="Electron Transport, Fmn-binding Protein, Chain A"/>
    <property type="match status" value="1"/>
</dbReference>
<dbReference type="InterPro" id="IPR011982">
    <property type="entry name" value="HPA_mOase_red"/>
</dbReference>
<dbReference type="GO" id="GO:0042537">
    <property type="term" value="P:benzene-containing compound metabolic process"/>
    <property type="evidence" value="ECO:0007669"/>
    <property type="project" value="InterPro"/>
</dbReference>
<keyword evidence="12" id="KW-1185">Reference proteome</keyword>
<organism evidence="10 11">
    <name type="scientific">Paraburkholderia azotifigens</name>
    <dbReference type="NCBI Taxonomy" id="2057004"/>
    <lineage>
        <taxon>Bacteria</taxon>
        <taxon>Pseudomonadati</taxon>
        <taxon>Pseudomonadota</taxon>
        <taxon>Betaproteobacteria</taxon>
        <taxon>Burkholderiales</taxon>
        <taxon>Burkholderiaceae</taxon>
        <taxon>Paraburkholderia</taxon>
    </lineage>
</organism>
<dbReference type="NCBIfam" id="TIGR02296">
    <property type="entry name" value="HpaC"/>
    <property type="match status" value="1"/>
</dbReference>
<dbReference type="GO" id="GO:0006208">
    <property type="term" value="P:pyrimidine nucleobase catabolic process"/>
    <property type="evidence" value="ECO:0007669"/>
    <property type="project" value="TreeGrafter"/>
</dbReference>
<dbReference type="AlphaFoldDB" id="A0A5C6VBJ1"/>
<keyword evidence="4" id="KW-0285">Flavoprotein</keyword>
<keyword evidence="10" id="KW-0503">Monooxygenase</keyword>
<dbReference type="SUPFAM" id="SSF50475">
    <property type="entry name" value="FMN-binding split barrel"/>
    <property type="match status" value="1"/>
</dbReference>
<dbReference type="RefSeq" id="WP_028369446.1">
    <property type="nucleotide sequence ID" value="NZ_JAZHFZ010000060.1"/>
</dbReference>
<dbReference type="GO" id="GO:0004497">
    <property type="term" value="F:monooxygenase activity"/>
    <property type="evidence" value="ECO:0007669"/>
    <property type="project" value="UniProtKB-KW"/>
</dbReference>
<dbReference type="InterPro" id="IPR002563">
    <property type="entry name" value="Flavin_Rdtase-like_dom"/>
</dbReference>
<accession>A0A5C6VBJ1</accession>
<dbReference type="UniPathway" id="UPA00208">
    <property type="reaction ID" value="UER00416"/>
</dbReference>
<evidence type="ECO:0000256" key="6">
    <source>
        <dbReference type="ARBA" id="ARBA00023002"/>
    </source>
</evidence>
<keyword evidence="5" id="KW-0058">Aromatic hydrocarbons catabolism</keyword>
<dbReference type="GO" id="GO:0051287">
    <property type="term" value="F:NAD binding"/>
    <property type="evidence" value="ECO:0007669"/>
    <property type="project" value="InterPro"/>
</dbReference>
<dbReference type="Proteomes" id="UP001481677">
    <property type="component" value="Unassembled WGS sequence"/>
</dbReference>
<dbReference type="PANTHER" id="PTHR30466">
    <property type="entry name" value="FLAVIN REDUCTASE"/>
    <property type="match status" value="1"/>
</dbReference>
<reference evidence="10" key="2">
    <citation type="submission" date="2019-08" db="EMBL/GenBank/DDBJ databases">
        <authorList>
            <person name="Im W.-T."/>
        </authorList>
    </citation>
    <scope>NUCLEOTIDE SEQUENCE</scope>
    <source>
        <strain evidence="10">NF 2-5-3</strain>
    </source>
</reference>
<dbReference type="PANTHER" id="PTHR30466:SF1">
    <property type="entry name" value="FMN REDUCTASE (NADH) RUTF"/>
    <property type="match status" value="1"/>
</dbReference>
<gene>
    <name evidence="10" type="primary">hpaC</name>
    <name evidence="10" type="ORF">FRZ40_42850</name>
    <name evidence="9" type="ORF">V4C56_40905</name>
</gene>
<dbReference type="EMBL" id="JAZHGA010000060">
    <property type="protein sequence ID" value="MEM5345972.1"/>
    <property type="molecule type" value="Genomic_DNA"/>
</dbReference>
<comment type="pathway">
    <text evidence="1">Aromatic compound metabolism; 4-hydroxyphenylacetate degradation; pyruvate and succinate semialdehyde from 4-hydroxyphenylacetate: step 1/7.</text>
</comment>
<evidence type="ECO:0000313" key="11">
    <source>
        <dbReference type="Proteomes" id="UP000321776"/>
    </source>
</evidence>
<dbReference type="Pfam" id="PF01613">
    <property type="entry name" value="Flavin_Reduct"/>
    <property type="match status" value="1"/>
</dbReference>
<evidence type="ECO:0000256" key="2">
    <source>
        <dbReference type="ARBA" id="ARBA00006032"/>
    </source>
</evidence>
<evidence type="ECO:0000256" key="1">
    <source>
        <dbReference type="ARBA" id="ARBA00005112"/>
    </source>
</evidence>
<comment type="similarity">
    <text evidence="2">Belongs to the non-flavoprotein flavin reductase family. HpaC subfamily.</text>
</comment>
<sequence length="174" mass="18974">MTNEDTKRRFRDAMACLPAAVNVITTDGPSGRCGLTASAVCSVTDSPPTMLVCINQTSYVHDVLRANRSVCINVLAGEYQELARDFAGMTACAMDERFARHAWTPGRSDVPVLSHAIANLEGTIVELKSVGSHSVMFVQIDDITIRTDGDGLIYFARQFHRLARPASVSTQRAR</sequence>
<evidence type="ECO:0000313" key="12">
    <source>
        <dbReference type="Proteomes" id="UP001481677"/>
    </source>
</evidence>
<comment type="caution">
    <text evidence="10">The sequence shown here is derived from an EMBL/GenBank/DDBJ whole genome shotgun (WGS) entry which is preliminary data.</text>
</comment>
<protein>
    <recommendedName>
        <fullName evidence="3">4-hydroxyphenylacetate 3-monooxygenase reductase component</fullName>
    </recommendedName>
</protein>